<dbReference type="Proteomes" id="UP000823388">
    <property type="component" value="Chromosome 7K"/>
</dbReference>
<sequence>MAGGWRRKKTTWRGIVPAHVLLESVGGCDVSRTNITHSYCFAYMITLFSSHPNELFWKLFYKHPYRIKGTHAYINFTCSWKTLKLHRDPITLCQATTRDALLERSWCPSKTPAVQ</sequence>
<accession>A0A8T0QGI1</accession>
<reference evidence="1" key="1">
    <citation type="submission" date="2020-05" db="EMBL/GenBank/DDBJ databases">
        <title>WGS assembly of Panicum virgatum.</title>
        <authorList>
            <person name="Lovell J.T."/>
            <person name="Jenkins J."/>
            <person name="Shu S."/>
            <person name="Juenger T.E."/>
            <person name="Schmutz J."/>
        </authorList>
    </citation>
    <scope>NUCLEOTIDE SEQUENCE</scope>
    <source>
        <strain evidence="1">AP13</strain>
    </source>
</reference>
<evidence type="ECO:0000313" key="1">
    <source>
        <dbReference type="EMBL" id="KAG2574071.1"/>
    </source>
</evidence>
<dbReference type="EMBL" id="CM029049">
    <property type="protein sequence ID" value="KAG2574071.1"/>
    <property type="molecule type" value="Genomic_DNA"/>
</dbReference>
<name>A0A8T0QGI1_PANVG</name>
<evidence type="ECO:0000313" key="2">
    <source>
        <dbReference type="Proteomes" id="UP000823388"/>
    </source>
</evidence>
<feature type="non-terminal residue" evidence="1">
    <location>
        <position position="115"/>
    </location>
</feature>
<organism evidence="1 2">
    <name type="scientific">Panicum virgatum</name>
    <name type="common">Blackwell switchgrass</name>
    <dbReference type="NCBI Taxonomy" id="38727"/>
    <lineage>
        <taxon>Eukaryota</taxon>
        <taxon>Viridiplantae</taxon>
        <taxon>Streptophyta</taxon>
        <taxon>Embryophyta</taxon>
        <taxon>Tracheophyta</taxon>
        <taxon>Spermatophyta</taxon>
        <taxon>Magnoliopsida</taxon>
        <taxon>Liliopsida</taxon>
        <taxon>Poales</taxon>
        <taxon>Poaceae</taxon>
        <taxon>PACMAD clade</taxon>
        <taxon>Panicoideae</taxon>
        <taxon>Panicodae</taxon>
        <taxon>Paniceae</taxon>
        <taxon>Panicinae</taxon>
        <taxon>Panicum</taxon>
        <taxon>Panicum sect. Hiantes</taxon>
    </lineage>
</organism>
<protein>
    <submittedName>
        <fullName evidence="1">Uncharacterized protein</fullName>
    </submittedName>
</protein>
<keyword evidence="2" id="KW-1185">Reference proteome</keyword>
<dbReference type="AlphaFoldDB" id="A0A8T0QGI1"/>
<gene>
    <name evidence="1" type="ORF">PVAP13_7KG325150</name>
</gene>
<comment type="caution">
    <text evidence="1">The sequence shown here is derived from an EMBL/GenBank/DDBJ whole genome shotgun (WGS) entry which is preliminary data.</text>
</comment>
<proteinExistence type="predicted"/>